<proteinExistence type="predicted"/>
<evidence type="ECO:0000313" key="3">
    <source>
        <dbReference type="EMBL" id="KJZ71792.1"/>
    </source>
</evidence>
<dbReference type="AlphaFoldDB" id="A0A0F7ZY37"/>
<dbReference type="OrthoDB" id="5953249at2759"/>
<dbReference type="InterPro" id="IPR048519">
    <property type="entry name" value="Gfd2/YDR514C-like_C"/>
</dbReference>
<evidence type="ECO:0000256" key="1">
    <source>
        <dbReference type="SAM" id="MobiDB-lite"/>
    </source>
</evidence>
<evidence type="ECO:0000259" key="2">
    <source>
        <dbReference type="Pfam" id="PF21762"/>
    </source>
</evidence>
<dbReference type="GO" id="GO:0003676">
    <property type="term" value="F:nucleic acid binding"/>
    <property type="evidence" value="ECO:0007669"/>
    <property type="project" value="InterPro"/>
</dbReference>
<keyword evidence="4" id="KW-1185">Reference proteome</keyword>
<protein>
    <recommendedName>
        <fullName evidence="2">Gfd2/YDR514C-like C-terminal domain-containing protein</fullName>
    </recommendedName>
</protein>
<evidence type="ECO:0000313" key="4">
    <source>
        <dbReference type="Proteomes" id="UP000054481"/>
    </source>
</evidence>
<accession>A0A0F7ZY37</accession>
<dbReference type="Proteomes" id="UP000054481">
    <property type="component" value="Unassembled WGS sequence"/>
</dbReference>
<dbReference type="EMBL" id="KQ030561">
    <property type="protein sequence ID" value="KJZ71792.1"/>
    <property type="molecule type" value="Genomic_DNA"/>
</dbReference>
<feature type="domain" description="Gfd2/YDR514C-like C-terminal" evidence="2">
    <location>
        <begin position="292"/>
        <end position="473"/>
    </location>
</feature>
<gene>
    <name evidence="3" type="ORF">HIM_08812</name>
</gene>
<sequence>MQRGILEEDDFARQLDMLQQLLGKKVSLREANSHEEAPAPSRDNEAWENRQARDSPTFTISCPSASIIPDPKLFGEQEAKVSVAANFSSLGAGEPAGGDFPFCPWKAIQAYPNMFIGKTNKPLARPFFNTILEDHEWDFFYLHDPQKPNEPPHLLVPTEQFEDFLCSVNNELGIALTIPPGINRKKFCILFSDQSVPQPRYLMHSADENSLRRSILPKISKVDVQKFDEATKAQRDVFIQSVSRLARSTESTDKKEKAQERARLKDVDRKKMMERTQSFLGLTEPASSAAPVFIGMDLEALELAPHCVSEVGIAILDADKVQGVSPGTCGSNWWPFIKAHHLRTQEYSGSINRRFVQGCPDAFNFGESTFPPKHELVKNIRAIVEPYVRQQRNLIFVAHDPRQDLKFLSYIGLDIERLPGISGEIDTQALHQVWCDGGPPRSLSSVLSDLGMRSENLHNAGNDAVYTVRAMTALAVEQSRKDDAARRGEAYRLEYTAEFESSWE</sequence>
<dbReference type="PANTHER" id="PTHR28083:SF1">
    <property type="entry name" value="GOOD FOR FULL DBP5 ACTIVITY PROTEIN 2"/>
    <property type="match status" value="1"/>
</dbReference>
<dbReference type="Pfam" id="PF21762">
    <property type="entry name" value="DEDDh_C"/>
    <property type="match status" value="1"/>
</dbReference>
<dbReference type="Gene3D" id="3.30.420.10">
    <property type="entry name" value="Ribonuclease H-like superfamily/Ribonuclease H"/>
    <property type="match status" value="1"/>
</dbReference>
<feature type="compositionally biased region" description="Basic and acidic residues" evidence="1">
    <location>
        <begin position="29"/>
        <end position="53"/>
    </location>
</feature>
<name>A0A0F7ZY37_9HYPO</name>
<dbReference type="InterPro" id="IPR040151">
    <property type="entry name" value="Gfd2/YDR514C-like"/>
</dbReference>
<dbReference type="SUPFAM" id="SSF53098">
    <property type="entry name" value="Ribonuclease H-like"/>
    <property type="match status" value="1"/>
</dbReference>
<dbReference type="InterPro" id="IPR036397">
    <property type="entry name" value="RNaseH_sf"/>
</dbReference>
<dbReference type="PANTHER" id="PTHR28083">
    <property type="entry name" value="GOOD FOR FULL DBP5 ACTIVITY PROTEIN 2"/>
    <property type="match status" value="1"/>
</dbReference>
<reference evidence="3 4" key="1">
    <citation type="journal article" date="2014" name="Genome Biol. Evol.">
        <title>Comparative genomics and transcriptomics analyses reveal divergent lifestyle features of nematode endoparasitic fungus Hirsutella minnesotensis.</title>
        <authorList>
            <person name="Lai Y."/>
            <person name="Liu K."/>
            <person name="Zhang X."/>
            <person name="Zhang X."/>
            <person name="Li K."/>
            <person name="Wang N."/>
            <person name="Shu C."/>
            <person name="Wu Y."/>
            <person name="Wang C."/>
            <person name="Bushley K.E."/>
            <person name="Xiang M."/>
            <person name="Liu X."/>
        </authorList>
    </citation>
    <scope>NUCLEOTIDE SEQUENCE [LARGE SCALE GENOMIC DNA]</scope>
    <source>
        <strain evidence="3 4">3608</strain>
    </source>
</reference>
<dbReference type="GO" id="GO:0005634">
    <property type="term" value="C:nucleus"/>
    <property type="evidence" value="ECO:0007669"/>
    <property type="project" value="TreeGrafter"/>
</dbReference>
<organism evidence="3 4">
    <name type="scientific">Hirsutella minnesotensis 3608</name>
    <dbReference type="NCBI Taxonomy" id="1043627"/>
    <lineage>
        <taxon>Eukaryota</taxon>
        <taxon>Fungi</taxon>
        <taxon>Dikarya</taxon>
        <taxon>Ascomycota</taxon>
        <taxon>Pezizomycotina</taxon>
        <taxon>Sordariomycetes</taxon>
        <taxon>Hypocreomycetidae</taxon>
        <taxon>Hypocreales</taxon>
        <taxon>Ophiocordycipitaceae</taxon>
        <taxon>Hirsutella</taxon>
    </lineage>
</organism>
<feature type="region of interest" description="Disordered" evidence="1">
    <location>
        <begin position="29"/>
        <end position="61"/>
    </location>
</feature>
<dbReference type="InterPro" id="IPR012337">
    <property type="entry name" value="RNaseH-like_sf"/>
</dbReference>